<dbReference type="Gene3D" id="1.10.10.10">
    <property type="entry name" value="Winged helix-like DNA-binding domain superfamily/Winged helix DNA-binding domain"/>
    <property type="match status" value="1"/>
</dbReference>
<name>A0A1M5CY17_9FLAO</name>
<feature type="domain" description="RNA polymerase sigma factor 70 region 4 type 2" evidence="6">
    <location>
        <begin position="132"/>
        <end position="182"/>
    </location>
</feature>
<dbReference type="Pfam" id="PF04542">
    <property type="entry name" value="Sigma70_r2"/>
    <property type="match status" value="1"/>
</dbReference>
<dbReference type="InterPro" id="IPR014327">
    <property type="entry name" value="RNA_pol_sigma70_bacteroid"/>
</dbReference>
<evidence type="ECO:0000256" key="3">
    <source>
        <dbReference type="ARBA" id="ARBA00023082"/>
    </source>
</evidence>
<dbReference type="PANTHER" id="PTHR43133:SF46">
    <property type="entry name" value="RNA POLYMERASE SIGMA-70 FACTOR ECF SUBFAMILY"/>
    <property type="match status" value="1"/>
</dbReference>
<dbReference type="NCBIfam" id="TIGR02985">
    <property type="entry name" value="Sig70_bacteroi1"/>
    <property type="match status" value="1"/>
</dbReference>
<dbReference type="NCBIfam" id="TIGR02937">
    <property type="entry name" value="sigma70-ECF"/>
    <property type="match status" value="1"/>
</dbReference>
<keyword evidence="4" id="KW-0804">Transcription</keyword>
<dbReference type="PANTHER" id="PTHR43133">
    <property type="entry name" value="RNA POLYMERASE ECF-TYPE SIGMA FACTO"/>
    <property type="match status" value="1"/>
</dbReference>
<gene>
    <name evidence="7" type="ORF">SAMN03080594_105247</name>
</gene>
<reference evidence="8" key="1">
    <citation type="submission" date="2016-11" db="EMBL/GenBank/DDBJ databases">
        <authorList>
            <person name="Varghese N."/>
            <person name="Submissions S."/>
        </authorList>
    </citation>
    <scope>NUCLEOTIDE SEQUENCE [LARGE SCALE GENOMIC DNA]</scope>
    <source>
        <strain evidence="8">DSM 17539</strain>
    </source>
</reference>
<dbReference type="InterPro" id="IPR013249">
    <property type="entry name" value="RNA_pol_sigma70_r4_t2"/>
</dbReference>
<dbReference type="InterPro" id="IPR036388">
    <property type="entry name" value="WH-like_DNA-bd_sf"/>
</dbReference>
<dbReference type="GO" id="GO:0003677">
    <property type="term" value="F:DNA binding"/>
    <property type="evidence" value="ECO:0007669"/>
    <property type="project" value="InterPro"/>
</dbReference>
<dbReference type="InterPro" id="IPR039425">
    <property type="entry name" value="RNA_pol_sigma-70-like"/>
</dbReference>
<dbReference type="Pfam" id="PF08281">
    <property type="entry name" value="Sigma70_r4_2"/>
    <property type="match status" value="1"/>
</dbReference>
<sequence>MEQAQLSLADFRFLRFKEGDRRAFEYYFKKYYDSIVGFGIQFIGDQDKARSIAQDAFIKLWENREKVQKINGIPSFLYTSVKTDCLNLIRHNKVVRKYESKKLHEREISLNTEILNSLNFDSVTFSELQSLIEKSIEELPDKCKLVFVKKRFENKKNKEIADELGITLKAVEANITRATKFLKLRLSHYILNIFIYCFLQF</sequence>
<dbReference type="AlphaFoldDB" id="A0A1M5CY17"/>
<dbReference type="InterPro" id="IPR013324">
    <property type="entry name" value="RNA_pol_sigma_r3/r4-like"/>
</dbReference>
<evidence type="ECO:0000259" key="6">
    <source>
        <dbReference type="Pfam" id="PF08281"/>
    </source>
</evidence>
<evidence type="ECO:0000256" key="2">
    <source>
        <dbReference type="ARBA" id="ARBA00023015"/>
    </source>
</evidence>
<evidence type="ECO:0000256" key="4">
    <source>
        <dbReference type="ARBA" id="ARBA00023163"/>
    </source>
</evidence>
<proteinExistence type="inferred from homology"/>
<keyword evidence="8" id="KW-1185">Reference proteome</keyword>
<evidence type="ECO:0000259" key="5">
    <source>
        <dbReference type="Pfam" id="PF04542"/>
    </source>
</evidence>
<dbReference type="InterPro" id="IPR014284">
    <property type="entry name" value="RNA_pol_sigma-70_dom"/>
</dbReference>
<dbReference type="GO" id="GO:0016987">
    <property type="term" value="F:sigma factor activity"/>
    <property type="evidence" value="ECO:0007669"/>
    <property type="project" value="UniProtKB-KW"/>
</dbReference>
<dbReference type="GO" id="GO:0006352">
    <property type="term" value="P:DNA-templated transcription initiation"/>
    <property type="evidence" value="ECO:0007669"/>
    <property type="project" value="InterPro"/>
</dbReference>
<dbReference type="InterPro" id="IPR007627">
    <property type="entry name" value="RNA_pol_sigma70_r2"/>
</dbReference>
<dbReference type="InterPro" id="IPR013325">
    <property type="entry name" value="RNA_pol_sigma_r2"/>
</dbReference>
<dbReference type="SUPFAM" id="SSF88946">
    <property type="entry name" value="Sigma2 domain of RNA polymerase sigma factors"/>
    <property type="match status" value="1"/>
</dbReference>
<comment type="similarity">
    <text evidence="1">Belongs to the sigma-70 factor family. ECF subfamily.</text>
</comment>
<evidence type="ECO:0000313" key="7">
    <source>
        <dbReference type="EMBL" id="SHF59571.1"/>
    </source>
</evidence>
<dbReference type="Proteomes" id="UP000184406">
    <property type="component" value="Unassembled WGS sequence"/>
</dbReference>
<feature type="domain" description="RNA polymerase sigma-70 region 2" evidence="5">
    <location>
        <begin position="28"/>
        <end position="93"/>
    </location>
</feature>
<dbReference type="EMBL" id="FQUX01000005">
    <property type="protein sequence ID" value="SHF59571.1"/>
    <property type="molecule type" value="Genomic_DNA"/>
</dbReference>
<dbReference type="OrthoDB" id="759001at2"/>
<protein>
    <submittedName>
        <fullName evidence="7">RNA polymerase sigma-70 factor, ECF subfamily</fullName>
    </submittedName>
</protein>
<dbReference type="SUPFAM" id="SSF88659">
    <property type="entry name" value="Sigma3 and sigma4 domains of RNA polymerase sigma factors"/>
    <property type="match status" value="1"/>
</dbReference>
<keyword evidence="2" id="KW-0805">Transcription regulation</keyword>
<evidence type="ECO:0000313" key="8">
    <source>
        <dbReference type="Proteomes" id="UP000184406"/>
    </source>
</evidence>
<keyword evidence="3" id="KW-0731">Sigma factor</keyword>
<accession>A0A1M5CY17</accession>
<evidence type="ECO:0000256" key="1">
    <source>
        <dbReference type="ARBA" id="ARBA00010641"/>
    </source>
</evidence>
<dbReference type="Gene3D" id="1.10.1740.10">
    <property type="match status" value="1"/>
</dbReference>
<organism evidence="7 8">
    <name type="scientific">Arenibacter palladensis</name>
    <dbReference type="NCBI Taxonomy" id="237373"/>
    <lineage>
        <taxon>Bacteria</taxon>
        <taxon>Pseudomonadati</taxon>
        <taxon>Bacteroidota</taxon>
        <taxon>Flavobacteriia</taxon>
        <taxon>Flavobacteriales</taxon>
        <taxon>Flavobacteriaceae</taxon>
        <taxon>Arenibacter</taxon>
    </lineage>
</organism>
<dbReference type="RefSeq" id="WP_072863162.1">
    <property type="nucleotide sequence ID" value="NZ_FQUX01000005.1"/>
</dbReference>